<dbReference type="Gene3D" id="2.40.10.10">
    <property type="entry name" value="Trypsin-like serine proteases"/>
    <property type="match status" value="2"/>
</dbReference>
<dbReference type="EMBL" id="WIOL01000008">
    <property type="protein sequence ID" value="MQT18612.1"/>
    <property type="molecule type" value="Genomic_DNA"/>
</dbReference>
<name>A0A7C9GQP9_9SPHN</name>
<dbReference type="InterPro" id="IPR018114">
    <property type="entry name" value="TRYPSIN_HIS"/>
</dbReference>
<keyword evidence="3" id="KW-1185">Reference proteome</keyword>
<dbReference type="InterPro" id="IPR001254">
    <property type="entry name" value="Trypsin_dom"/>
</dbReference>
<dbReference type="GO" id="GO:0006508">
    <property type="term" value="P:proteolysis"/>
    <property type="evidence" value="ECO:0007669"/>
    <property type="project" value="UniProtKB-KW"/>
</dbReference>
<dbReference type="PROSITE" id="PS00134">
    <property type="entry name" value="TRYPSIN_HIS"/>
    <property type="match status" value="1"/>
</dbReference>
<keyword evidence="2" id="KW-0378">Hydrolase</keyword>
<evidence type="ECO:0000313" key="2">
    <source>
        <dbReference type="EMBL" id="MQT18612.1"/>
    </source>
</evidence>
<gene>
    <name evidence="2" type="ORF">F3168_15270</name>
</gene>
<evidence type="ECO:0000259" key="1">
    <source>
        <dbReference type="PROSITE" id="PS50240"/>
    </source>
</evidence>
<sequence>MKIPPRFRLADTESANNLRKMKHHRSEIAMPGLVFLALVLSSCGDGSDAPQSRQEIDFKQKSFQSPDVVGGVPISPDSAPNTYRLNVVKPAHVKESCTLTAVGPRVLLTAAHCVFDTDPSFVVTQINLGGKNLAISCRHLSQYQTVRPGNHGWEVDFSTPYDMSADVALCRVDTIYAAGRYLPSAAPYERIDTSDENQWLGKDVIIAGFGPISNTTVSSIDDLSAGVVTVDQSSTRPKTVRVSEKNAYADCGDPSLLTCAKHMLILSDDKVQLAKRDSGGAVFFTAGKSDTLKSTKRLPSIRRIIAVNKARLVDSSDRRYSLVAALGNKRFRDWALAWAAAQGQPGAPLQICGINTPAGDPQCNPPSSSGVTL</sequence>
<dbReference type="InterPro" id="IPR043504">
    <property type="entry name" value="Peptidase_S1_PA_chymotrypsin"/>
</dbReference>
<dbReference type="GO" id="GO:0004252">
    <property type="term" value="F:serine-type endopeptidase activity"/>
    <property type="evidence" value="ECO:0007669"/>
    <property type="project" value="InterPro"/>
</dbReference>
<dbReference type="OrthoDB" id="267336at2"/>
<protein>
    <submittedName>
        <fullName evidence="2">Trypsin-like serine protease</fullName>
    </submittedName>
</protein>
<feature type="domain" description="Peptidase S1" evidence="1">
    <location>
        <begin position="68"/>
        <end position="334"/>
    </location>
</feature>
<dbReference type="AlphaFoldDB" id="A0A7C9GQP9"/>
<keyword evidence="2" id="KW-0645">Protease</keyword>
<proteinExistence type="predicted"/>
<accession>A0A7C9GQP9</accession>
<dbReference type="RefSeq" id="WP_152579083.1">
    <property type="nucleotide sequence ID" value="NZ_JAATJI010000001.1"/>
</dbReference>
<reference evidence="2 3" key="1">
    <citation type="submission" date="2019-09" db="EMBL/GenBank/DDBJ databases">
        <title>Polymorphobacter sp. isolated from a lake in China.</title>
        <authorList>
            <person name="Liu Z."/>
        </authorList>
    </citation>
    <scope>NUCLEOTIDE SEQUENCE [LARGE SCALE GENOMIC DNA]</scope>
    <source>
        <strain evidence="2 3">D40P</strain>
    </source>
</reference>
<dbReference type="PROSITE" id="PS50240">
    <property type="entry name" value="TRYPSIN_DOM"/>
    <property type="match status" value="1"/>
</dbReference>
<dbReference type="SUPFAM" id="SSF50494">
    <property type="entry name" value="Trypsin-like serine proteases"/>
    <property type="match status" value="1"/>
</dbReference>
<organism evidence="2 3">
    <name type="scientific">Sandarakinorhabdus fusca</name>
    <dbReference type="NCBI Taxonomy" id="1439888"/>
    <lineage>
        <taxon>Bacteria</taxon>
        <taxon>Pseudomonadati</taxon>
        <taxon>Pseudomonadota</taxon>
        <taxon>Alphaproteobacteria</taxon>
        <taxon>Sphingomonadales</taxon>
        <taxon>Sphingosinicellaceae</taxon>
        <taxon>Sandarakinorhabdus</taxon>
    </lineage>
</organism>
<dbReference type="Proteomes" id="UP000481327">
    <property type="component" value="Unassembled WGS sequence"/>
</dbReference>
<comment type="caution">
    <text evidence="2">The sequence shown here is derived from an EMBL/GenBank/DDBJ whole genome shotgun (WGS) entry which is preliminary data.</text>
</comment>
<dbReference type="InterPro" id="IPR009003">
    <property type="entry name" value="Peptidase_S1_PA"/>
</dbReference>
<dbReference type="Pfam" id="PF00089">
    <property type="entry name" value="Trypsin"/>
    <property type="match status" value="1"/>
</dbReference>
<evidence type="ECO:0000313" key="3">
    <source>
        <dbReference type="Proteomes" id="UP000481327"/>
    </source>
</evidence>